<dbReference type="Proteomes" id="UP000028487">
    <property type="component" value="Unassembled WGS sequence"/>
</dbReference>
<keyword evidence="1" id="KW-1133">Transmembrane helix</keyword>
<dbReference type="HOGENOM" id="CLU_2120187_0_0_6"/>
<reference evidence="2" key="1">
    <citation type="submission" date="2013-07" db="EMBL/GenBank/DDBJ databases">
        <title>Sub-species coevolution in mutualistic symbiosis.</title>
        <authorList>
            <person name="Murfin K."/>
            <person name="Klassen J."/>
            <person name="Lee M."/>
            <person name="Forst S."/>
            <person name="Stock P."/>
            <person name="Goodrich-Blair H."/>
        </authorList>
    </citation>
    <scope>NUCLEOTIDE SEQUENCE [LARGE SCALE GENOMIC DNA]</scope>
    <source>
        <strain evidence="2">Feltiae Moldova</strain>
    </source>
</reference>
<dbReference type="InterPro" id="IPR008407">
    <property type="entry name" value="Brnchd-chn_aa_trnsp_AzlD"/>
</dbReference>
<dbReference type="RefSeq" id="WP_038205008.1">
    <property type="nucleotide sequence ID" value="NZ_CAWLWD010000078.1"/>
</dbReference>
<protein>
    <submittedName>
        <fullName evidence="2">Uncharacterized protein</fullName>
    </submittedName>
</protein>
<dbReference type="EMBL" id="CBSV010000262">
    <property type="protein sequence ID" value="CDH03891.1"/>
    <property type="molecule type" value="Genomic_DNA"/>
</dbReference>
<feature type="transmembrane region" description="Helical" evidence="1">
    <location>
        <begin position="31"/>
        <end position="53"/>
    </location>
</feature>
<organism evidence="2">
    <name type="scientific">Xenorhabdus bovienii str. feltiae Moldova</name>
    <dbReference type="NCBI Taxonomy" id="1398200"/>
    <lineage>
        <taxon>Bacteria</taxon>
        <taxon>Pseudomonadati</taxon>
        <taxon>Pseudomonadota</taxon>
        <taxon>Gammaproteobacteria</taxon>
        <taxon>Enterobacterales</taxon>
        <taxon>Morganellaceae</taxon>
        <taxon>Xenorhabdus</taxon>
    </lineage>
</organism>
<evidence type="ECO:0000256" key="1">
    <source>
        <dbReference type="SAM" id="Phobius"/>
    </source>
</evidence>
<comment type="caution">
    <text evidence="2">The sequence shown here is derived from an EMBL/GenBank/DDBJ whole genome shotgun (WGS) entry which is preliminary data.</text>
</comment>
<dbReference type="AlphaFoldDB" id="A0A077P254"/>
<accession>A0A077P254</accession>
<keyword evidence="1" id="KW-0472">Membrane</keyword>
<dbReference type="Pfam" id="PF05437">
    <property type="entry name" value="AzlD"/>
    <property type="match status" value="1"/>
</dbReference>
<keyword evidence="1" id="KW-0812">Transmembrane</keyword>
<gene>
    <name evidence="2" type="ORF">XBFM1_870004</name>
</gene>
<evidence type="ECO:0000313" key="2">
    <source>
        <dbReference type="EMBL" id="CDH03891.1"/>
    </source>
</evidence>
<sequence>MILILLMGAISYFFRIMPFLISNKKIGGNGFVITALDYSVCFILGSIIVNISLNNITVSELIYRFDINNIISIGTVVLAYFISKKTKSILKSLVISSLLFTLISWSLNEKNIFF</sequence>
<proteinExistence type="predicted"/>
<name>A0A077P254_XENBV</name>
<feature type="transmembrane region" description="Helical" evidence="1">
    <location>
        <begin position="65"/>
        <end position="83"/>
    </location>
</feature>